<keyword evidence="2" id="KW-1185">Reference proteome</keyword>
<dbReference type="EMBL" id="JAEPRA010000002">
    <property type="protein sequence ID" value="KAG2188291.1"/>
    <property type="molecule type" value="Genomic_DNA"/>
</dbReference>
<dbReference type="OrthoDB" id="10252102at2759"/>
<gene>
    <name evidence="1" type="ORF">INT44_001044</name>
</gene>
<dbReference type="GO" id="GO:0006888">
    <property type="term" value="P:endoplasmic reticulum to Golgi vesicle-mediated transport"/>
    <property type="evidence" value="ECO:0007669"/>
    <property type="project" value="InterPro"/>
</dbReference>
<accession>A0A8H7Q9I4</accession>
<dbReference type="InterPro" id="IPR006722">
    <property type="entry name" value="Sedlin"/>
</dbReference>
<dbReference type="AlphaFoldDB" id="A0A8H7Q9I4"/>
<comment type="caution">
    <text evidence="1">The sequence shown here is derived from an EMBL/GenBank/DDBJ whole genome shotgun (WGS) entry which is preliminary data.</text>
</comment>
<dbReference type="Gene3D" id="3.30.450.70">
    <property type="match status" value="1"/>
</dbReference>
<reference evidence="1" key="1">
    <citation type="submission" date="2020-12" db="EMBL/GenBank/DDBJ databases">
        <title>Metabolic potential, ecology and presence of endohyphal bacteria is reflected in genomic diversity of Mucoromycotina.</title>
        <authorList>
            <person name="Muszewska A."/>
            <person name="Okrasinska A."/>
            <person name="Steczkiewicz K."/>
            <person name="Drgas O."/>
            <person name="Orlowska M."/>
            <person name="Perlinska-Lenart U."/>
            <person name="Aleksandrzak-Piekarczyk T."/>
            <person name="Szatraj K."/>
            <person name="Zielenkiewicz U."/>
            <person name="Pilsyk S."/>
            <person name="Malc E."/>
            <person name="Mieczkowski P."/>
            <person name="Kruszewska J.S."/>
            <person name="Biernat P."/>
            <person name="Pawlowska J."/>
        </authorList>
    </citation>
    <scope>NUCLEOTIDE SEQUENCE</scope>
    <source>
        <strain evidence="1">WA0000051536</strain>
    </source>
</reference>
<sequence>MAATYYFAIVGTKDSPLYETELTSSSKAASNFDTTPKDDHRHLNQFIIHSALDVVEEVQWNNQALYLKVIDRFNEYYVSAFVTAGNARLLLLHDVKSEDSIKNFFNEVHEMYIKVFMNPFYETNTPITSQQFDSKVKFIARRFL</sequence>
<dbReference type="Proteomes" id="UP000612746">
    <property type="component" value="Unassembled WGS sequence"/>
</dbReference>
<dbReference type="InterPro" id="IPR011012">
    <property type="entry name" value="Longin-like_dom_sf"/>
</dbReference>
<protein>
    <recommendedName>
        <fullName evidence="3">Trafficking protein particle complex subunit 2</fullName>
    </recommendedName>
</protein>
<name>A0A8H7Q9I4_9FUNG</name>
<evidence type="ECO:0008006" key="3">
    <source>
        <dbReference type="Google" id="ProtNLM"/>
    </source>
</evidence>
<dbReference type="CDD" id="cd14825">
    <property type="entry name" value="TRAPPC2_sedlin"/>
    <property type="match status" value="1"/>
</dbReference>
<evidence type="ECO:0000313" key="1">
    <source>
        <dbReference type="EMBL" id="KAG2188291.1"/>
    </source>
</evidence>
<dbReference type="SUPFAM" id="SSF64356">
    <property type="entry name" value="SNARE-like"/>
    <property type="match status" value="1"/>
</dbReference>
<dbReference type="GO" id="GO:0005737">
    <property type="term" value="C:cytoplasm"/>
    <property type="evidence" value="ECO:0007669"/>
    <property type="project" value="GOC"/>
</dbReference>
<organism evidence="1 2">
    <name type="scientific">Umbelopsis vinacea</name>
    <dbReference type="NCBI Taxonomy" id="44442"/>
    <lineage>
        <taxon>Eukaryota</taxon>
        <taxon>Fungi</taxon>
        <taxon>Fungi incertae sedis</taxon>
        <taxon>Mucoromycota</taxon>
        <taxon>Mucoromycotina</taxon>
        <taxon>Umbelopsidomycetes</taxon>
        <taxon>Umbelopsidales</taxon>
        <taxon>Umbelopsidaceae</taxon>
        <taxon>Umbelopsis</taxon>
    </lineage>
</organism>
<dbReference type="Pfam" id="PF04628">
    <property type="entry name" value="Sedlin_N"/>
    <property type="match status" value="1"/>
</dbReference>
<proteinExistence type="predicted"/>
<dbReference type="PANTHER" id="PTHR12403">
    <property type="entry name" value="TRAFFICKING PROTEIN PARTICLE COMPLEX SUBUNIT 2"/>
    <property type="match status" value="1"/>
</dbReference>
<evidence type="ECO:0000313" key="2">
    <source>
        <dbReference type="Proteomes" id="UP000612746"/>
    </source>
</evidence>